<gene>
    <name evidence="1" type="ORF">BJ972_000913</name>
</gene>
<evidence type="ECO:0000313" key="1">
    <source>
        <dbReference type="EMBL" id="NYD66394.1"/>
    </source>
</evidence>
<dbReference type="RefSeq" id="WP_257023015.1">
    <property type="nucleotide sequence ID" value="NZ_JACCBI010000001.1"/>
</dbReference>
<name>A0A852SC32_9MICO</name>
<dbReference type="AlphaFoldDB" id="A0A852SC32"/>
<reference evidence="1 2" key="1">
    <citation type="submission" date="2020-07" db="EMBL/GenBank/DDBJ databases">
        <title>Sequencing the genomes of 1000 actinobacteria strains.</title>
        <authorList>
            <person name="Klenk H.-P."/>
        </authorList>
    </citation>
    <scope>NUCLEOTIDE SEQUENCE [LARGE SCALE GENOMIC DNA]</scope>
    <source>
        <strain evidence="1 2">DSM 23870</strain>
    </source>
</reference>
<evidence type="ECO:0000313" key="2">
    <source>
        <dbReference type="Proteomes" id="UP000581087"/>
    </source>
</evidence>
<proteinExistence type="predicted"/>
<protein>
    <submittedName>
        <fullName evidence="1">Uncharacterized protein</fullName>
    </submittedName>
</protein>
<dbReference type="Proteomes" id="UP000581087">
    <property type="component" value="Unassembled WGS sequence"/>
</dbReference>
<dbReference type="EMBL" id="JACCBI010000001">
    <property type="protein sequence ID" value="NYD66394.1"/>
    <property type="molecule type" value="Genomic_DNA"/>
</dbReference>
<sequence length="40" mass="4454">MQSLQLSSSKKSKAFEILEYANVAFGEVLLEVEMTNSGHH</sequence>
<accession>A0A852SC32</accession>
<comment type="caution">
    <text evidence="1">The sequence shown here is derived from an EMBL/GenBank/DDBJ whole genome shotgun (WGS) entry which is preliminary data.</text>
</comment>
<organism evidence="1 2">
    <name type="scientific">Agromyces atrinae</name>
    <dbReference type="NCBI Taxonomy" id="592376"/>
    <lineage>
        <taxon>Bacteria</taxon>
        <taxon>Bacillati</taxon>
        <taxon>Actinomycetota</taxon>
        <taxon>Actinomycetes</taxon>
        <taxon>Micrococcales</taxon>
        <taxon>Microbacteriaceae</taxon>
        <taxon>Agromyces</taxon>
    </lineage>
</organism>